<sequence>MRRLSDADVRSIFESLHHGTAPPNHLRFQIVPVGPTGLKLSPPAFEFDDGLYVLLRPAKKKKQGGEDQPKVPRHLRHLMMEDDLPEICPWSLSGPQFPQPTAIQQRYCYPKGRADYSKQKGGALWTMYAADGKEDVEYRLLHVYYSAKRATNKVSASDDGPVKSNTSEYIQATKRQKVLRLPSSASARAVEHDVRHHYVHPVAPTFFVASPRAVASSAFDSVLSFEHNASPASQMHTFHGTNYVTPNGSTALQHPAQRHVEDRRIKSEPNHNKRPIELLSFTQTQVGRCQSKGSNSNLGVDDSFSDNLSLDLSASWQDIDCNWDDPLMNIVNHSSKDSSASGNVMDQSDSESLKSEFSNRLERLKQALLESIVTASIDEQDGLLQILGDWGQNVASTDLVFPLQSSYGADDASIHDFLNDDDSYPAHSFSEVV</sequence>
<protein>
    <submittedName>
        <fullName evidence="1">Uncharacterized protein</fullName>
    </submittedName>
</protein>
<accession>A0A1Z5JJW7</accession>
<organism evidence="1 2">
    <name type="scientific">Fistulifera solaris</name>
    <name type="common">Oleaginous diatom</name>
    <dbReference type="NCBI Taxonomy" id="1519565"/>
    <lineage>
        <taxon>Eukaryota</taxon>
        <taxon>Sar</taxon>
        <taxon>Stramenopiles</taxon>
        <taxon>Ochrophyta</taxon>
        <taxon>Bacillariophyta</taxon>
        <taxon>Bacillariophyceae</taxon>
        <taxon>Bacillariophycidae</taxon>
        <taxon>Naviculales</taxon>
        <taxon>Naviculaceae</taxon>
        <taxon>Fistulifera</taxon>
    </lineage>
</organism>
<gene>
    <name evidence="1" type="ORF">FisN_1Hh485</name>
</gene>
<comment type="caution">
    <text evidence="1">The sequence shown here is derived from an EMBL/GenBank/DDBJ whole genome shotgun (WGS) entry which is preliminary data.</text>
</comment>
<proteinExistence type="predicted"/>
<dbReference type="AlphaFoldDB" id="A0A1Z5JJW7"/>
<evidence type="ECO:0000313" key="2">
    <source>
        <dbReference type="Proteomes" id="UP000198406"/>
    </source>
</evidence>
<dbReference type="Proteomes" id="UP000198406">
    <property type="component" value="Unassembled WGS sequence"/>
</dbReference>
<dbReference type="EMBL" id="BDSP01000078">
    <property type="protein sequence ID" value="GAX14289.1"/>
    <property type="molecule type" value="Genomic_DNA"/>
</dbReference>
<keyword evidence="2" id="KW-1185">Reference proteome</keyword>
<dbReference type="InParanoid" id="A0A1Z5JJW7"/>
<name>A0A1Z5JJW7_FISSO</name>
<reference evidence="1 2" key="1">
    <citation type="journal article" date="2015" name="Plant Cell">
        <title>Oil accumulation by the oleaginous diatom Fistulifera solaris as revealed by the genome and transcriptome.</title>
        <authorList>
            <person name="Tanaka T."/>
            <person name="Maeda Y."/>
            <person name="Veluchamy A."/>
            <person name="Tanaka M."/>
            <person name="Abida H."/>
            <person name="Marechal E."/>
            <person name="Bowler C."/>
            <person name="Muto M."/>
            <person name="Sunaga Y."/>
            <person name="Tanaka M."/>
            <person name="Yoshino T."/>
            <person name="Taniguchi T."/>
            <person name="Fukuda Y."/>
            <person name="Nemoto M."/>
            <person name="Matsumoto M."/>
            <person name="Wong P.S."/>
            <person name="Aburatani S."/>
            <person name="Fujibuchi W."/>
        </authorList>
    </citation>
    <scope>NUCLEOTIDE SEQUENCE [LARGE SCALE GENOMIC DNA]</scope>
    <source>
        <strain evidence="1 2">JPCC DA0580</strain>
    </source>
</reference>
<dbReference type="OrthoDB" id="47504at2759"/>
<evidence type="ECO:0000313" key="1">
    <source>
        <dbReference type="EMBL" id="GAX14289.1"/>
    </source>
</evidence>